<protein>
    <submittedName>
        <fullName evidence="1">Uncharacterized protein</fullName>
    </submittedName>
</protein>
<keyword evidence="2" id="KW-1185">Reference proteome</keyword>
<dbReference type="HOGENOM" id="CLU_1856692_0_0_1"/>
<evidence type="ECO:0000313" key="1">
    <source>
        <dbReference type="EMBL" id="KDN41864.1"/>
    </source>
</evidence>
<dbReference type="InParanoid" id="A0A066VSV1"/>
<evidence type="ECO:0000313" key="2">
    <source>
        <dbReference type="Proteomes" id="UP000027361"/>
    </source>
</evidence>
<dbReference type="RefSeq" id="XP_013241865.1">
    <property type="nucleotide sequence ID" value="XM_013386411.1"/>
</dbReference>
<name>A0A066VSV1_TILAU</name>
<accession>A0A066VSV1</accession>
<sequence length="138" mass="15212">MSIFLHPALTRPVGVRILEPTQRVSREELDRRDARYRAYREKAHARAWADDATLVGSVRSYGDNGTLHRGRGRRHRRSPFIIGGAVPSLQSALTAAAAASSSTTTAAAAIDRENSTPITATTSRRGRRLSKVFGRFLR</sequence>
<comment type="caution">
    <text evidence="1">The sequence shown here is derived from an EMBL/GenBank/DDBJ whole genome shotgun (WGS) entry which is preliminary data.</text>
</comment>
<gene>
    <name evidence="1" type="ORF">K437DRAFT_169086</name>
</gene>
<dbReference type="Proteomes" id="UP000027361">
    <property type="component" value="Unassembled WGS sequence"/>
</dbReference>
<dbReference type="EMBL" id="JMSN01000075">
    <property type="protein sequence ID" value="KDN41864.1"/>
    <property type="molecule type" value="Genomic_DNA"/>
</dbReference>
<organism evidence="1 2">
    <name type="scientific">Tilletiaria anomala (strain ATCC 24038 / CBS 436.72 / UBC 951)</name>
    <dbReference type="NCBI Taxonomy" id="1037660"/>
    <lineage>
        <taxon>Eukaryota</taxon>
        <taxon>Fungi</taxon>
        <taxon>Dikarya</taxon>
        <taxon>Basidiomycota</taxon>
        <taxon>Ustilaginomycotina</taxon>
        <taxon>Exobasidiomycetes</taxon>
        <taxon>Georgefischeriales</taxon>
        <taxon>Tilletiariaceae</taxon>
        <taxon>Tilletiaria</taxon>
    </lineage>
</organism>
<proteinExistence type="predicted"/>
<dbReference type="AlphaFoldDB" id="A0A066VSV1"/>
<dbReference type="GeneID" id="25261805"/>
<reference evidence="1 2" key="1">
    <citation type="submission" date="2014-05" db="EMBL/GenBank/DDBJ databases">
        <title>Draft genome sequence of a rare smut relative, Tilletiaria anomala UBC 951.</title>
        <authorList>
            <consortium name="DOE Joint Genome Institute"/>
            <person name="Toome M."/>
            <person name="Kuo A."/>
            <person name="Henrissat B."/>
            <person name="Lipzen A."/>
            <person name="Tritt A."/>
            <person name="Yoshinaga Y."/>
            <person name="Zane M."/>
            <person name="Barry K."/>
            <person name="Grigoriev I.V."/>
            <person name="Spatafora J.W."/>
            <person name="Aimea M.C."/>
        </authorList>
    </citation>
    <scope>NUCLEOTIDE SEQUENCE [LARGE SCALE GENOMIC DNA]</scope>
    <source>
        <strain evidence="1 2">UBC 951</strain>
    </source>
</reference>